<dbReference type="CDD" id="cd01087">
    <property type="entry name" value="Prolidase"/>
    <property type="match status" value="1"/>
</dbReference>
<evidence type="ECO:0000256" key="2">
    <source>
        <dbReference type="ARBA" id="ARBA00001936"/>
    </source>
</evidence>
<dbReference type="EC" id="3.4.11.9" evidence="4"/>
<dbReference type="Gene3D" id="3.90.230.10">
    <property type="entry name" value="Creatinase/methionine aminopeptidase superfamily"/>
    <property type="match status" value="1"/>
</dbReference>
<evidence type="ECO:0000256" key="3">
    <source>
        <dbReference type="ARBA" id="ARBA00008766"/>
    </source>
</evidence>
<reference evidence="9" key="1">
    <citation type="journal article" date="2023" name="Int. J. Syst. Evol. Microbiol.">
        <title>&lt;i&gt;Holtiella tumoricola&lt;/i&gt; gen. nov. sp. nov., isolated from a human clinical sample.</title>
        <authorList>
            <person name="Allen-Vercoe E."/>
            <person name="Daigneault M.C."/>
            <person name="Vancuren S.J."/>
            <person name="Cochrane K."/>
            <person name="O'Neal L.L."/>
            <person name="Sankaranarayanan K."/>
            <person name="Lawson P.A."/>
        </authorList>
    </citation>
    <scope>NUCLEOTIDE SEQUENCE</scope>
    <source>
        <strain evidence="9">CC70A</strain>
    </source>
</reference>
<evidence type="ECO:0000256" key="4">
    <source>
        <dbReference type="ARBA" id="ARBA00012574"/>
    </source>
</evidence>
<dbReference type="GO" id="GO:0070006">
    <property type="term" value="F:metalloaminopeptidase activity"/>
    <property type="evidence" value="ECO:0007669"/>
    <property type="project" value="InterPro"/>
</dbReference>
<evidence type="ECO:0000256" key="1">
    <source>
        <dbReference type="ARBA" id="ARBA00001424"/>
    </source>
</evidence>
<dbReference type="InterPro" id="IPR007865">
    <property type="entry name" value="Aminopep_P_N"/>
</dbReference>
<accession>A0AA42J2S7</accession>
<dbReference type="InterPro" id="IPR036005">
    <property type="entry name" value="Creatinase/aminopeptidase-like"/>
</dbReference>
<dbReference type="InterPro" id="IPR052433">
    <property type="entry name" value="X-Pro_dipept-like"/>
</dbReference>
<evidence type="ECO:0000256" key="5">
    <source>
        <dbReference type="ARBA" id="ARBA00022723"/>
    </source>
</evidence>
<keyword evidence="5" id="KW-0479">Metal-binding</keyword>
<comment type="cofactor">
    <cofactor evidence="2">
        <name>Mn(2+)</name>
        <dbReference type="ChEBI" id="CHEBI:29035"/>
    </cofactor>
</comment>
<dbReference type="Pfam" id="PF05195">
    <property type="entry name" value="AMP_N"/>
    <property type="match status" value="1"/>
</dbReference>
<organism evidence="9 10">
    <name type="scientific">Holtiella tumoricola</name>
    <dbReference type="NCBI Taxonomy" id="3018743"/>
    <lineage>
        <taxon>Bacteria</taxon>
        <taxon>Bacillati</taxon>
        <taxon>Bacillota</taxon>
        <taxon>Clostridia</taxon>
        <taxon>Lachnospirales</taxon>
        <taxon>Cellulosilyticaceae</taxon>
        <taxon>Holtiella</taxon>
    </lineage>
</organism>
<evidence type="ECO:0000259" key="8">
    <source>
        <dbReference type="SMART" id="SM01011"/>
    </source>
</evidence>
<comment type="catalytic activity">
    <reaction evidence="1">
        <text>Release of any N-terminal amino acid, including proline, that is linked to proline, even from a dipeptide or tripeptide.</text>
        <dbReference type="EC" id="3.4.11.9"/>
    </reaction>
</comment>
<dbReference type="Gene3D" id="3.40.350.10">
    <property type="entry name" value="Creatinase/prolidase N-terminal domain"/>
    <property type="match status" value="1"/>
</dbReference>
<keyword evidence="6" id="KW-0378">Hydrolase</keyword>
<dbReference type="GO" id="GO:0006508">
    <property type="term" value="P:proteolysis"/>
    <property type="evidence" value="ECO:0007669"/>
    <property type="project" value="TreeGrafter"/>
</dbReference>
<evidence type="ECO:0000256" key="7">
    <source>
        <dbReference type="ARBA" id="ARBA00023211"/>
    </source>
</evidence>
<proteinExistence type="inferred from homology"/>
<dbReference type="Pfam" id="PF00557">
    <property type="entry name" value="Peptidase_M24"/>
    <property type="match status" value="1"/>
</dbReference>
<name>A0AA42J2S7_9FIRM</name>
<dbReference type="GO" id="GO:0005829">
    <property type="term" value="C:cytosol"/>
    <property type="evidence" value="ECO:0007669"/>
    <property type="project" value="TreeGrafter"/>
</dbReference>
<dbReference type="GO" id="GO:0030145">
    <property type="term" value="F:manganese ion binding"/>
    <property type="evidence" value="ECO:0007669"/>
    <property type="project" value="InterPro"/>
</dbReference>
<sequence>MSRLFYTETRKRLAEQLEEGSLTLLFSGNAPKKSADECYPFTTNRHFYYLCGIKEEGIILGLMKVKDEVKSILFIKKADPVMEKWVGKTISKEEAEAISGISEIHYLDAFESTLHHAIMSGDVHKIYLDFEVDGFKNDLTKEQRFANDCKERYPFVQFGNVHNHISALRMIKSEHEIDKLREAIQVTDEGIRALMQNAKSGIMEYALEAHFDFVLKTHGIEDYAFKTIAASGVNATVLHYSSNNSVIPQDSLILFDLGAQYEYYNADITRTFPVEGKFTQRQKLFYNIVLRANEEVIKMIKPGIPFTALNERVKEIYFEELEPLGLVETMEDVSKYYYHGVSHFLGLDTHDVGSRKVELQEGMVLTVEPGLYIEEEAIGIRIEDDILVTATGCENLSKDIIKTAEDIEAFMAKR</sequence>
<dbReference type="EMBL" id="JAQIFT010000062">
    <property type="protein sequence ID" value="MDA3733456.1"/>
    <property type="molecule type" value="Genomic_DNA"/>
</dbReference>
<comment type="caution">
    <text evidence="9">The sequence shown here is derived from an EMBL/GenBank/DDBJ whole genome shotgun (WGS) entry which is preliminary data.</text>
</comment>
<dbReference type="SUPFAM" id="SSF55920">
    <property type="entry name" value="Creatinase/aminopeptidase"/>
    <property type="match status" value="1"/>
</dbReference>
<dbReference type="AlphaFoldDB" id="A0AA42J2S7"/>
<dbReference type="PANTHER" id="PTHR43226:SF4">
    <property type="entry name" value="XAA-PRO AMINOPEPTIDASE 3"/>
    <property type="match status" value="1"/>
</dbReference>
<dbReference type="SUPFAM" id="SSF53092">
    <property type="entry name" value="Creatinase/prolidase N-terminal domain"/>
    <property type="match status" value="1"/>
</dbReference>
<evidence type="ECO:0000313" key="9">
    <source>
        <dbReference type="EMBL" id="MDA3733456.1"/>
    </source>
</evidence>
<dbReference type="Proteomes" id="UP001169242">
    <property type="component" value="Unassembled WGS sequence"/>
</dbReference>
<evidence type="ECO:0000313" key="10">
    <source>
        <dbReference type="Proteomes" id="UP001169242"/>
    </source>
</evidence>
<keyword evidence="9" id="KW-0645">Protease</keyword>
<dbReference type="InterPro" id="IPR029149">
    <property type="entry name" value="Creatin/AminoP/Spt16_N"/>
</dbReference>
<protein>
    <recommendedName>
        <fullName evidence="4">Xaa-Pro aminopeptidase</fullName>
        <ecNumber evidence="4">3.4.11.9</ecNumber>
    </recommendedName>
</protein>
<evidence type="ECO:0000256" key="6">
    <source>
        <dbReference type="ARBA" id="ARBA00022801"/>
    </source>
</evidence>
<keyword evidence="10" id="KW-1185">Reference proteome</keyword>
<keyword evidence="7" id="KW-0464">Manganese</keyword>
<dbReference type="InterPro" id="IPR000994">
    <property type="entry name" value="Pept_M24"/>
</dbReference>
<comment type="similarity">
    <text evidence="3">Belongs to the peptidase M24B family.</text>
</comment>
<keyword evidence="9" id="KW-0031">Aminopeptidase</keyword>
<feature type="domain" description="Aminopeptidase P N-terminal" evidence="8">
    <location>
        <begin position="1"/>
        <end position="136"/>
    </location>
</feature>
<gene>
    <name evidence="9" type="ORF">PBV87_18410</name>
</gene>
<dbReference type="SMART" id="SM01011">
    <property type="entry name" value="AMP_N"/>
    <property type="match status" value="1"/>
</dbReference>
<dbReference type="PANTHER" id="PTHR43226">
    <property type="entry name" value="XAA-PRO AMINOPEPTIDASE 3"/>
    <property type="match status" value="1"/>
</dbReference>
<dbReference type="RefSeq" id="WP_271013276.1">
    <property type="nucleotide sequence ID" value="NZ_JAQIFT010000062.1"/>
</dbReference>